<protein>
    <submittedName>
        <fullName evidence="9">GerAB/ArcD/ProY family transporter</fullName>
    </submittedName>
</protein>
<evidence type="ECO:0000256" key="6">
    <source>
        <dbReference type="ARBA" id="ARBA00022989"/>
    </source>
</evidence>
<evidence type="ECO:0000256" key="7">
    <source>
        <dbReference type="ARBA" id="ARBA00023136"/>
    </source>
</evidence>
<evidence type="ECO:0000256" key="1">
    <source>
        <dbReference type="ARBA" id="ARBA00004141"/>
    </source>
</evidence>
<feature type="transmembrane region" description="Helical" evidence="8">
    <location>
        <begin position="81"/>
        <end position="101"/>
    </location>
</feature>
<gene>
    <name evidence="9" type="ORF">HFZ78_07540</name>
</gene>
<dbReference type="Pfam" id="PF03845">
    <property type="entry name" value="Spore_permease"/>
    <property type="match status" value="1"/>
</dbReference>
<dbReference type="PANTHER" id="PTHR34975">
    <property type="entry name" value="SPORE GERMINATION PROTEIN A2"/>
    <property type="match status" value="1"/>
</dbReference>
<feature type="transmembrane region" description="Helical" evidence="8">
    <location>
        <begin position="113"/>
        <end position="133"/>
    </location>
</feature>
<keyword evidence="6 8" id="KW-1133">Transmembrane helix</keyword>
<feature type="transmembrane region" description="Helical" evidence="8">
    <location>
        <begin position="184"/>
        <end position="205"/>
    </location>
</feature>
<dbReference type="EMBL" id="CP051128">
    <property type="protein sequence ID" value="QIZ06575.1"/>
    <property type="molecule type" value="Genomic_DNA"/>
</dbReference>
<feature type="transmembrane region" description="Helical" evidence="8">
    <location>
        <begin position="305"/>
        <end position="328"/>
    </location>
</feature>
<keyword evidence="4" id="KW-0309">Germination</keyword>
<keyword evidence="5 8" id="KW-0812">Transmembrane</keyword>
<feature type="transmembrane region" description="Helical" evidence="8">
    <location>
        <begin position="217"/>
        <end position="237"/>
    </location>
</feature>
<dbReference type="GO" id="GO:0016020">
    <property type="term" value="C:membrane"/>
    <property type="evidence" value="ECO:0007669"/>
    <property type="project" value="UniProtKB-SubCell"/>
</dbReference>
<feature type="transmembrane region" description="Helical" evidence="8">
    <location>
        <begin position="334"/>
        <end position="356"/>
    </location>
</feature>
<reference evidence="9 10" key="2">
    <citation type="submission" date="2020-04" db="EMBL/GenBank/DDBJ databases">
        <authorList>
            <person name="Fomenkov A."/>
            <person name="Anton B.P."/>
            <person name="Roberts R.J."/>
        </authorList>
    </citation>
    <scope>NUCLEOTIDE SEQUENCE [LARGE SCALE GENOMIC DNA]</scope>
    <source>
        <strain evidence="9 10">S2</strain>
    </source>
</reference>
<evidence type="ECO:0000256" key="2">
    <source>
        <dbReference type="ARBA" id="ARBA00007998"/>
    </source>
</evidence>
<dbReference type="AlphaFoldDB" id="A0A6H1NZC7"/>
<evidence type="ECO:0000256" key="8">
    <source>
        <dbReference type="SAM" id="Phobius"/>
    </source>
</evidence>
<dbReference type="PANTHER" id="PTHR34975:SF2">
    <property type="entry name" value="SPORE GERMINATION PROTEIN A2"/>
    <property type="match status" value="1"/>
</dbReference>
<dbReference type="InterPro" id="IPR004761">
    <property type="entry name" value="Spore_GerAB"/>
</dbReference>
<accession>A0A6H1NZC7</accession>
<evidence type="ECO:0000313" key="9">
    <source>
        <dbReference type="EMBL" id="QIZ06575.1"/>
    </source>
</evidence>
<feature type="transmembrane region" description="Helical" evidence="8">
    <location>
        <begin position="145"/>
        <end position="164"/>
    </location>
</feature>
<reference evidence="9 10" key="1">
    <citation type="submission" date="2020-04" db="EMBL/GenBank/DDBJ databases">
        <title>Genome-Wide Identification of 5-Methylcytosine Sites in Bacterial Genomes By High-Throughput Sequencing of MspJI Restriction Fragments.</title>
        <authorList>
            <person name="Wu V."/>
        </authorList>
    </citation>
    <scope>NUCLEOTIDE SEQUENCE [LARGE SCALE GENOMIC DNA]</scope>
    <source>
        <strain evidence="9 10">S2</strain>
    </source>
</reference>
<evidence type="ECO:0000256" key="3">
    <source>
        <dbReference type="ARBA" id="ARBA00022448"/>
    </source>
</evidence>
<keyword evidence="7 8" id="KW-0472">Membrane</keyword>
<evidence type="ECO:0000256" key="4">
    <source>
        <dbReference type="ARBA" id="ARBA00022544"/>
    </source>
</evidence>
<feature type="transmembrane region" description="Helical" evidence="8">
    <location>
        <begin position="269"/>
        <end position="293"/>
    </location>
</feature>
<feature type="transmembrane region" description="Helical" evidence="8">
    <location>
        <begin position="40"/>
        <end position="60"/>
    </location>
</feature>
<dbReference type="Proteomes" id="UP000501868">
    <property type="component" value="Chromosome"/>
</dbReference>
<dbReference type="GO" id="GO:0009847">
    <property type="term" value="P:spore germination"/>
    <property type="evidence" value="ECO:0007669"/>
    <property type="project" value="InterPro"/>
</dbReference>
<evidence type="ECO:0000256" key="5">
    <source>
        <dbReference type="ARBA" id="ARBA00022692"/>
    </source>
</evidence>
<keyword evidence="3" id="KW-0813">Transport</keyword>
<organism evidence="9 10">
    <name type="scientific">Priestia megaterium</name>
    <name type="common">Bacillus megaterium</name>
    <dbReference type="NCBI Taxonomy" id="1404"/>
    <lineage>
        <taxon>Bacteria</taxon>
        <taxon>Bacillati</taxon>
        <taxon>Bacillota</taxon>
        <taxon>Bacilli</taxon>
        <taxon>Bacillales</taxon>
        <taxon>Bacillaceae</taxon>
        <taxon>Priestia</taxon>
    </lineage>
</organism>
<name>A0A6H1NZC7_PRIMG</name>
<evidence type="ECO:0000313" key="10">
    <source>
        <dbReference type="Proteomes" id="UP000501868"/>
    </source>
</evidence>
<sequence>MKQQPGKLGIREYVSIAILMVGSKASEDTPANLYNQVQNAAWMIPIIIAGISFIPLFLLIKTMSLFQDKNLFSVIQKLLGRYIGFFVCLLIFVINSFKISVDSRTYTNIIKTFYFPTTPNVIIYALLMAVCTYGAKKGIQHIGSVAYLIIFYAVITLYLALFLSTQESSIQSLFPIWGPGKLEILKQGTLNLSLFSELLLFAMITPYIKSSKEFRKGTWITLVYVSFQLSVAIMVYICLFDTSLQGIGYPFHTAIRFISLGTFIPNIEIIFFVIWLLAAFIRFTAFLYINALMFGHLFKIKDVEFLIPSLATLYLLIGSIPESAIEVILGIKPIISYASGPAFITIPIILWLVALVKGEFKHAKNRNSM</sequence>
<proteinExistence type="inferred from homology"/>
<comment type="similarity">
    <text evidence="2">Belongs to the amino acid-polyamine-organocation (APC) superfamily. Spore germination protein (SGP) (TC 2.A.3.9) family.</text>
</comment>
<comment type="subcellular location">
    <subcellularLocation>
        <location evidence="1">Membrane</location>
        <topology evidence="1">Multi-pass membrane protein</topology>
    </subcellularLocation>
</comment>